<dbReference type="InterPro" id="IPR013317">
    <property type="entry name" value="DnaA_dom"/>
</dbReference>
<dbReference type="InterPro" id="IPR003593">
    <property type="entry name" value="AAA+_ATPase"/>
</dbReference>
<dbReference type="PANTHER" id="PTHR30050:SF2">
    <property type="entry name" value="CHROMOSOMAL REPLICATION INITIATOR PROTEIN DNAA"/>
    <property type="match status" value="1"/>
</dbReference>
<evidence type="ECO:0000259" key="12">
    <source>
        <dbReference type="SMART" id="SM00382"/>
    </source>
</evidence>
<dbReference type="Gene3D" id="1.10.8.60">
    <property type="match status" value="1"/>
</dbReference>
<evidence type="ECO:0000313" key="14">
    <source>
        <dbReference type="EMBL" id="XAM17204.1"/>
    </source>
</evidence>
<dbReference type="SUPFAM" id="SSF48295">
    <property type="entry name" value="TrpR-like"/>
    <property type="match status" value="1"/>
</dbReference>
<feature type="region of interest" description="Domain I, interacts with DnaA modulators" evidence="8">
    <location>
        <begin position="1"/>
        <end position="83"/>
    </location>
</feature>
<feature type="binding site" evidence="8">
    <location>
        <position position="151"/>
    </location>
    <ligand>
        <name>ATP</name>
        <dbReference type="ChEBI" id="CHEBI:30616"/>
    </ligand>
</feature>
<keyword evidence="6 8" id="KW-0446">Lipid-binding</keyword>
<dbReference type="InterPro" id="IPR001957">
    <property type="entry name" value="Chromosome_initiator_DnaA"/>
</dbReference>
<feature type="domain" description="Chromosomal replication initiator DnaA C-terminal" evidence="13">
    <location>
        <begin position="346"/>
        <end position="415"/>
    </location>
</feature>
<dbReference type="InterPro" id="IPR013159">
    <property type="entry name" value="DnaA_C"/>
</dbReference>
<dbReference type="InterPro" id="IPR010921">
    <property type="entry name" value="Trp_repressor/repl_initiator"/>
</dbReference>
<dbReference type="PANTHER" id="PTHR30050">
    <property type="entry name" value="CHROMOSOMAL REPLICATION INITIATOR PROTEIN DNAA"/>
    <property type="match status" value="1"/>
</dbReference>
<dbReference type="InterPro" id="IPR027417">
    <property type="entry name" value="P-loop_NTPase"/>
</dbReference>
<comment type="subunit">
    <text evidence="8">Oligomerizes as a right-handed, spiral filament on DNA at oriC.</text>
</comment>
<dbReference type="RefSeq" id="WP_343352936.1">
    <property type="nucleotide sequence ID" value="NZ_CP145316.1"/>
</dbReference>
<gene>
    <name evidence="8 14" type="primary">dnaA</name>
    <name evidence="14" type="ORF">V3I05_05795</name>
</gene>
<feature type="domain" description="AAA+ ATPase" evidence="12">
    <location>
        <begin position="137"/>
        <end position="263"/>
    </location>
</feature>
<comment type="domain">
    <text evidence="8">Domain I is involved in oligomerization and binding regulators, domain II is flexibile and of varying length in different bacteria, domain III forms the AAA+ region, while domain IV binds dsDNA.</text>
</comment>
<feature type="region of interest" description="Domain IV, binds dsDNA" evidence="8">
    <location>
        <begin position="319"/>
        <end position="444"/>
    </location>
</feature>
<keyword evidence="4 8" id="KW-0547">Nucleotide-binding</keyword>
<organism evidence="14 15">
    <name type="scientific">Helicobacter mastomyrinus</name>
    <dbReference type="NCBI Taxonomy" id="287948"/>
    <lineage>
        <taxon>Bacteria</taxon>
        <taxon>Pseudomonadati</taxon>
        <taxon>Campylobacterota</taxon>
        <taxon>Epsilonproteobacteria</taxon>
        <taxon>Campylobacterales</taxon>
        <taxon>Helicobacteraceae</taxon>
        <taxon>Helicobacter</taxon>
    </lineage>
</organism>
<evidence type="ECO:0000256" key="9">
    <source>
        <dbReference type="NCBIfam" id="TIGR00362"/>
    </source>
</evidence>
<dbReference type="Proteomes" id="UP001434737">
    <property type="component" value="Chromosome"/>
</dbReference>
<keyword evidence="5 8" id="KW-0067">ATP-binding</keyword>
<comment type="similarity">
    <text evidence="1 8 11">Belongs to the DnaA family.</text>
</comment>
<dbReference type="Gene3D" id="3.30.300.180">
    <property type="match status" value="1"/>
</dbReference>
<feature type="binding site" evidence="8">
    <location>
        <position position="150"/>
    </location>
    <ligand>
        <name>ATP</name>
        <dbReference type="ChEBI" id="CHEBI:30616"/>
    </ligand>
</feature>
<comment type="function">
    <text evidence="8 10">Plays an essential role in the initiation and regulation of chromosomal replication. ATP-DnaA binds to the origin of replication (oriC) to initiate formation of the DNA replication initiation complex once per cell cycle. Binds the DnaA box (a 9 base pair repeat at the origin) and separates the double-stranded (ds)DNA. Forms a right-handed helical filament on oriC DNA; dsDNA binds to the exterior of the filament while single-stranded (ss)DNA is stabiized in the filament's interior. The ATP-DnaA-oriC complex binds and stabilizes one strand of the AT-rich DNA unwinding element (DUE), permitting loading of DNA polymerase. After initiation quickly degrades to an ADP-DnaA complex that is not apt for DNA replication. Binds acidic phospholipids.</text>
</comment>
<dbReference type="Pfam" id="PF08299">
    <property type="entry name" value="Bac_DnaA_C"/>
    <property type="match status" value="1"/>
</dbReference>
<evidence type="ECO:0000256" key="11">
    <source>
        <dbReference type="RuleBase" id="RU004227"/>
    </source>
</evidence>
<dbReference type="CDD" id="cd00009">
    <property type="entry name" value="AAA"/>
    <property type="match status" value="1"/>
</dbReference>
<evidence type="ECO:0000259" key="13">
    <source>
        <dbReference type="SMART" id="SM00760"/>
    </source>
</evidence>
<evidence type="ECO:0000256" key="1">
    <source>
        <dbReference type="ARBA" id="ARBA00006583"/>
    </source>
</evidence>
<dbReference type="InterPro" id="IPR024633">
    <property type="entry name" value="DnaA_N_dom"/>
</dbReference>
<evidence type="ECO:0000256" key="10">
    <source>
        <dbReference type="RuleBase" id="RU000577"/>
    </source>
</evidence>
<feature type="binding site" evidence="8">
    <location>
        <position position="148"/>
    </location>
    <ligand>
        <name>ATP</name>
        <dbReference type="ChEBI" id="CHEBI:30616"/>
    </ligand>
</feature>
<dbReference type="HAMAP" id="MF_00377">
    <property type="entry name" value="DnaA_bact"/>
    <property type="match status" value="1"/>
</dbReference>
<evidence type="ECO:0000313" key="15">
    <source>
        <dbReference type="Proteomes" id="UP001434737"/>
    </source>
</evidence>
<evidence type="ECO:0000256" key="8">
    <source>
        <dbReference type="HAMAP-Rule" id="MF_00377"/>
    </source>
</evidence>
<dbReference type="Gene3D" id="1.10.1750.10">
    <property type="match status" value="1"/>
</dbReference>
<keyword evidence="15" id="KW-1185">Reference proteome</keyword>
<accession>A0ABZ3F253</accession>
<name>A0ABZ3F253_9HELI</name>
<dbReference type="PRINTS" id="PR00051">
    <property type="entry name" value="DNAA"/>
</dbReference>
<keyword evidence="3 8" id="KW-0235">DNA replication</keyword>
<sequence length="444" mass="50517">MQVDNILKKLKNKLSHQEYDSYISLMEYDENTSRTDLEVFYVPNIFVANWIKGNYIDIIADIFKDENSNGIRPEIHIKIKEKKGNVKSLKVNKSTNQFQTNILSLNPFYSFENFVVGKSNEHAYTIAKLVAQQQASMYNPVVFYGHSGLGKTHLLNAIGNYVKEQNKNVIYVPAEEFLNEYTEKIKRGTMDGFRDKYRKCDYLLIDDVQFLGGKDGMQEELLNTFNALYNAQKQIVMTSDKPPKEIKGLADRLRSRFEGGVMAEITNPDLETKISIIMSKCEINRISLDRGVIDYIASNIHGNIRQIEGILSTINLNLNLSPESSARKVAENVLKSYQNEKLEGITLNNIIKVVSKELNIKPSEIVSKERNRKIAFARRVVIYLARALTINSMPMIAKELGMKDHSSVSKALKAIESEIAQNNTTKSIIEDLKSRIQQSLDNNA</sequence>
<dbReference type="InterPro" id="IPR018312">
    <property type="entry name" value="Chromosome_initiator_DnaA_CS"/>
</dbReference>
<dbReference type="SUPFAM" id="SSF52540">
    <property type="entry name" value="P-loop containing nucleoside triphosphate hydrolases"/>
    <property type="match status" value="1"/>
</dbReference>
<dbReference type="Gene3D" id="3.40.50.300">
    <property type="entry name" value="P-loop containing nucleotide triphosphate hydrolases"/>
    <property type="match status" value="1"/>
</dbReference>
<dbReference type="SMART" id="SM00760">
    <property type="entry name" value="Bac_DnaA_C"/>
    <property type="match status" value="1"/>
</dbReference>
<evidence type="ECO:0000256" key="2">
    <source>
        <dbReference type="ARBA" id="ARBA00022490"/>
    </source>
</evidence>
<protein>
    <recommendedName>
        <fullName evidence="8 9">Chromosomal replication initiator protein DnaA</fullName>
    </recommendedName>
</protein>
<dbReference type="SMART" id="SM00382">
    <property type="entry name" value="AAA"/>
    <property type="match status" value="1"/>
</dbReference>
<dbReference type="EMBL" id="CP145316">
    <property type="protein sequence ID" value="XAM17204.1"/>
    <property type="molecule type" value="Genomic_DNA"/>
</dbReference>
<feature type="binding site" evidence="8">
    <location>
        <position position="152"/>
    </location>
    <ligand>
        <name>ATP</name>
        <dbReference type="ChEBI" id="CHEBI:30616"/>
    </ligand>
</feature>
<reference evidence="14 15" key="1">
    <citation type="submission" date="2024-02" db="EMBL/GenBank/DDBJ databases">
        <title>Genome and pathogenicity analysis of Helicobacter mastomyrinus isolated from mice.</title>
        <authorList>
            <person name="Zhu L."/>
        </authorList>
    </citation>
    <scope>NUCLEOTIDE SEQUENCE [LARGE SCALE GENOMIC DNA]</scope>
    <source>
        <strain evidence="14 15">Hm-17</strain>
    </source>
</reference>
<keyword evidence="2 8" id="KW-0963">Cytoplasm</keyword>
<dbReference type="Pfam" id="PF00308">
    <property type="entry name" value="Bac_DnaA"/>
    <property type="match status" value="1"/>
</dbReference>
<dbReference type="PROSITE" id="PS01008">
    <property type="entry name" value="DNAA"/>
    <property type="match status" value="1"/>
</dbReference>
<evidence type="ECO:0000256" key="6">
    <source>
        <dbReference type="ARBA" id="ARBA00023121"/>
    </source>
</evidence>
<proteinExistence type="inferred from homology"/>
<dbReference type="CDD" id="cd06571">
    <property type="entry name" value="Bac_DnaA_C"/>
    <property type="match status" value="1"/>
</dbReference>
<dbReference type="Pfam" id="PF11638">
    <property type="entry name" value="DnaA_N"/>
    <property type="match status" value="1"/>
</dbReference>
<comment type="subcellular location">
    <subcellularLocation>
        <location evidence="8">Cytoplasm</location>
    </subcellularLocation>
</comment>
<evidence type="ECO:0000256" key="4">
    <source>
        <dbReference type="ARBA" id="ARBA00022741"/>
    </source>
</evidence>
<evidence type="ECO:0000256" key="7">
    <source>
        <dbReference type="ARBA" id="ARBA00023125"/>
    </source>
</evidence>
<evidence type="ECO:0000256" key="5">
    <source>
        <dbReference type="ARBA" id="ARBA00022840"/>
    </source>
</evidence>
<evidence type="ECO:0000256" key="3">
    <source>
        <dbReference type="ARBA" id="ARBA00022705"/>
    </source>
</evidence>
<keyword evidence="7 8" id="KW-0238">DNA-binding</keyword>
<dbReference type="NCBIfam" id="TIGR00362">
    <property type="entry name" value="DnaA"/>
    <property type="match status" value="1"/>
</dbReference>
<comment type="caution">
    <text evidence="8">Lacks conserved residue(s) required for the propagation of feature annotation.</text>
</comment>
<dbReference type="InterPro" id="IPR038454">
    <property type="entry name" value="DnaA_N_sf"/>
</dbReference>
<dbReference type="InterPro" id="IPR020591">
    <property type="entry name" value="Chromosome_initiator_DnaA-like"/>
</dbReference>